<dbReference type="PANTHER" id="PTHR36195:SF6">
    <property type="entry name" value="SECRETED THAUMATIN-LIKE PROTEIN CALA"/>
    <property type="match status" value="1"/>
</dbReference>
<sequence length="175" mass="19418">MRNSHAVLCIASLVSFQGTFAHPLSSIGNMGILNNCETAVYLMVTREWDFPVRILDPGELYQERYQFSTQGGTSMKLANSTDDLQNGKNQVQLEYTCTDRCYVDMSLINNDAKFPGHNTTLSLRPSNSSCDTLTCIAGDTTCRDAYFIPTDDHAVRACSLEASWILTLCAKPLTR</sequence>
<dbReference type="AlphaFoldDB" id="A0A9W4K0X7"/>
<comment type="caution">
    <text evidence="2">The sequence shown here is derived from an EMBL/GenBank/DDBJ whole genome shotgun (WGS) entry which is preliminary data.</text>
</comment>
<proteinExistence type="predicted"/>
<dbReference type="SUPFAM" id="SSF49870">
    <property type="entry name" value="Osmotin, thaumatin-like protein"/>
    <property type="match status" value="1"/>
</dbReference>
<keyword evidence="1" id="KW-0732">Signal</keyword>
<evidence type="ECO:0000313" key="2">
    <source>
        <dbReference type="EMBL" id="CAG8424360.1"/>
    </source>
</evidence>
<keyword evidence="3" id="KW-1185">Reference proteome</keyword>
<name>A0A9W4K0X7_9EURO</name>
<dbReference type="Pfam" id="PF04681">
    <property type="entry name" value="Bys1"/>
    <property type="match status" value="1"/>
</dbReference>
<evidence type="ECO:0000256" key="1">
    <source>
        <dbReference type="SAM" id="SignalP"/>
    </source>
</evidence>
<dbReference type="PANTHER" id="PTHR36195">
    <property type="entry name" value="DOMAIN PROTEIN, PUTATIVE (AFU_ORTHOLOGUE AFUA_5G01990)-RELATED-RELATED"/>
    <property type="match status" value="1"/>
</dbReference>
<dbReference type="Proteomes" id="UP001152649">
    <property type="component" value="Unassembled WGS sequence"/>
</dbReference>
<protein>
    <submittedName>
        <fullName evidence="2">Uncharacterized protein</fullName>
    </submittedName>
</protein>
<feature type="signal peptide" evidence="1">
    <location>
        <begin position="1"/>
        <end position="21"/>
    </location>
</feature>
<dbReference type="InterPro" id="IPR037176">
    <property type="entry name" value="Osmotin/thaumatin-like_sf"/>
</dbReference>
<dbReference type="EMBL" id="CAJVPG010000445">
    <property type="protein sequence ID" value="CAG8424360.1"/>
    <property type="molecule type" value="Genomic_DNA"/>
</dbReference>
<dbReference type="OrthoDB" id="5144514at2759"/>
<gene>
    <name evidence="2" type="ORF">PSALAMII_LOCUS10225</name>
</gene>
<organism evidence="2 3">
    <name type="scientific">Penicillium salamii</name>
    <dbReference type="NCBI Taxonomy" id="1612424"/>
    <lineage>
        <taxon>Eukaryota</taxon>
        <taxon>Fungi</taxon>
        <taxon>Dikarya</taxon>
        <taxon>Ascomycota</taxon>
        <taxon>Pezizomycotina</taxon>
        <taxon>Eurotiomycetes</taxon>
        <taxon>Eurotiomycetidae</taxon>
        <taxon>Eurotiales</taxon>
        <taxon>Aspergillaceae</taxon>
        <taxon>Penicillium</taxon>
    </lineage>
</organism>
<feature type="chain" id="PRO_5040934200" evidence="1">
    <location>
        <begin position="22"/>
        <end position="175"/>
    </location>
</feature>
<evidence type="ECO:0000313" key="3">
    <source>
        <dbReference type="Proteomes" id="UP001152649"/>
    </source>
</evidence>
<accession>A0A9W4K0X7</accession>
<dbReference type="InterPro" id="IPR006771">
    <property type="entry name" value="CetA-like"/>
</dbReference>
<reference evidence="2" key="1">
    <citation type="submission" date="2021-07" db="EMBL/GenBank/DDBJ databases">
        <authorList>
            <person name="Branca A.L. A."/>
        </authorList>
    </citation>
    <scope>NUCLEOTIDE SEQUENCE</scope>
</reference>